<dbReference type="InterPro" id="IPR043157">
    <property type="entry name" value="Dynein_AAA1S"/>
</dbReference>
<dbReference type="InterPro" id="IPR041466">
    <property type="entry name" value="Dynein_AAA5_ext"/>
</dbReference>
<name>A0A674H8R6_TAEGU</name>
<evidence type="ECO:0000256" key="3">
    <source>
        <dbReference type="ARBA" id="ARBA00008887"/>
    </source>
</evidence>
<dbReference type="SMART" id="SM00382">
    <property type="entry name" value="AAA"/>
    <property type="match status" value="3"/>
</dbReference>
<proteinExistence type="inferred from homology"/>
<organism evidence="21 22">
    <name type="scientific">Taeniopygia guttata</name>
    <name type="common">Zebra finch</name>
    <name type="synonym">Poephila guttata</name>
    <dbReference type="NCBI Taxonomy" id="59729"/>
    <lineage>
        <taxon>Eukaryota</taxon>
        <taxon>Metazoa</taxon>
        <taxon>Chordata</taxon>
        <taxon>Craniata</taxon>
        <taxon>Vertebrata</taxon>
        <taxon>Euteleostomi</taxon>
        <taxon>Archelosauria</taxon>
        <taxon>Archosauria</taxon>
        <taxon>Dinosauria</taxon>
        <taxon>Saurischia</taxon>
        <taxon>Theropoda</taxon>
        <taxon>Coelurosauria</taxon>
        <taxon>Aves</taxon>
        <taxon>Neognathae</taxon>
        <taxon>Neoaves</taxon>
        <taxon>Telluraves</taxon>
        <taxon>Australaves</taxon>
        <taxon>Passeriformes</taxon>
        <taxon>Passeroidea</taxon>
        <taxon>Estrildidae</taxon>
        <taxon>Estrildinae</taxon>
        <taxon>Taeniopygia</taxon>
    </lineage>
</organism>
<dbReference type="Pfam" id="PF12775">
    <property type="entry name" value="AAA_7"/>
    <property type="match status" value="1"/>
</dbReference>
<protein>
    <recommendedName>
        <fullName evidence="17">Dynein axonemal heavy chain 12</fullName>
    </recommendedName>
</protein>
<dbReference type="Pfam" id="PF18198">
    <property type="entry name" value="AAA_lid_11"/>
    <property type="match status" value="1"/>
</dbReference>
<evidence type="ECO:0000256" key="5">
    <source>
        <dbReference type="ARBA" id="ARBA00022701"/>
    </source>
</evidence>
<dbReference type="Pfam" id="PF12780">
    <property type="entry name" value="AAA_8"/>
    <property type="match status" value="1"/>
</dbReference>
<evidence type="ECO:0000256" key="1">
    <source>
        <dbReference type="ARBA" id="ARBA00004230"/>
    </source>
</evidence>
<dbReference type="Pfam" id="PF03028">
    <property type="entry name" value="Dynein_heavy"/>
    <property type="match status" value="1"/>
</dbReference>
<dbReference type="FunFam" id="3.20.180.20:FF:000003">
    <property type="entry name" value="Dynein heavy chain 12, axonemal"/>
    <property type="match status" value="1"/>
</dbReference>
<dbReference type="InterPro" id="IPR024317">
    <property type="entry name" value="Dynein_heavy_chain_D4_dom"/>
</dbReference>
<dbReference type="Pfam" id="PF18199">
    <property type="entry name" value="Dynein_C"/>
    <property type="match status" value="1"/>
</dbReference>
<dbReference type="Gene3D" id="3.10.490.20">
    <property type="match status" value="1"/>
</dbReference>
<feature type="transmembrane region" description="Helical" evidence="19">
    <location>
        <begin position="24"/>
        <end position="43"/>
    </location>
</feature>
<dbReference type="FunFam" id="1.20.58.1120:FF:000005">
    <property type="entry name" value="Dynein, axonemal, heavy chain 12"/>
    <property type="match status" value="1"/>
</dbReference>
<dbReference type="GO" id="GO:0005858">
    <property type="term" value="C:axonemal dynein complex"/>
    <property type="evidence" value="ECO:0007669"/>
    <property type="project" value="UniProtKB-ARBA"/>
</dbReference>
<keyword evidence="14" id="KW-0505">Motor protein</keyword>
<evidence type="ECO:0000256" key="13">
    <source>
        <dbReference type="ARBA" id="ARBA00023069"/>
    </source>
</evidence>
<keyword evidence="9" id="KW-0067">ATP-binding</keyword>
<evidence type="ECO:0000313" key="22">
    <source>
        <dbReference type="Proteomes" id="UP000007754"/>
    </source>
</evidence>
<evidence type="ECO:0000256" key="12">
    <source>
        <dbReference type="ARBA" id="ARBA00023054"/>
    </source>
</evidence>
<reference evidence="21" key="3">
    <citation type="submission" date="2025-09" db="UniProtKB">
        <authorList>
            <consortium name="Ensembl"/>
        </authorList>
    </citation>
    <scope>IDENTIFICATION</scope>
</reference>
<dbReference type="FunFam" id="3.40.50.300:FF:000044">
    <property type="entry name" value="Dynein heavy chain 5, axonemal"/>
    <property type="match status" value="1"/>
</dbReference>
<dbReference type="InterPro" id="IPR026983">
    <property type="entry name" value="DHC"/>
</dbReference>
<dbReference type="Gene3D" id="3.20.180.20">
    <property type="entry name" value="Dynein heavy chain, N-terminal domain 2"/>
    <property type="match status" value="1"/>
</dbReference>
<evidence type="ECO:0000256" key="9">
    <source>
        <dbReference type="ARBA" id="ARBA00022840"/>
    </source>
</evidence>
<gene>
    <name evidence="21" type="primary">DNAH12</name>
</gene>
<keyword evidence="19" id="KW-1133">Transmembrane helix</keyword>
<keyword evidence="10" id="KW-0282">Flagellum</keyword>
<evidence type="ECO:0000256" key="6">
    <source>
        <dbReference type="ARBA" id="ARBA00022737"/>
    </source>
</evidence>
<dbReference type="Pfam" id="PF12777">
    <property type="entry name" value="MT"/>
    <property type="match status" value="1"/>
</dbReference>
<dbReference type="Pfam" id="PF08393">
    <property type="entry name" value="DHC_N2"/>
    <property type="match status" value="1"/>
</dbReference>
<reference evidence="21 22" key="1">
    <citation type="journal article" date="2010" name="Nature">
        <title>The genome of a songbird.</title>
        <authorList>
            <person name="Warren W.C."/>
            <person name="Clayton D.F."/>
            <person name="Ellegren H."/>
            <person name="Arnold A.P."/>
            <person name="Hillier L.W."/>
            <person name="Kunstner A."/>
            <person name="Searle S."/>
            <person name="White S."/>
            <person name="Vilella A.J."/>
            <person name="Fairley S."/>
            <person name="Heger A."/>
            <person name="Kong L."/>
            <person name="Ponting C.P."/>
            <person name="Jarvis E.D."/>
            <person name="Mello C.V."/>
            <person name="Minx P."/>
            <person name="Lovell P."/>
            <person name="Velho T.A."/>
            <person name="Ferris M."/>
            <person name="Balakrishnan C.N."/>
            <person name="Sinha S."/>
            <person name="Blatti C."/>
            <person name="London S.E."/>
            <person name="Li Y."/>
            <person name="Lin Y.C."/>
            <person name="George J."/>
            <person name="Sweedler J."/>
            <person name="Southey B."/>
            <person name="Gunaratne P."/>
            <person name="Watson M."/>
            <person name="Nam K."/>
            <person name="Backstrom N."/>
            <person name="Smeds L."/>
            <person name="Nabholz B."/>
            <person name="Itoh Y."/>
            <person name="Whitney O."/>
            <person name="Pfenning A.R."/>
            <person name="Howard J."/>
            <person name="Volker M."/>
            <person name="Skinner B.M."/>
            <person name="Griffin D.K."/>
            <person name="Ye L."/>
            <person name="McLaren W.M."/>
            <person name="Flicek P."/>
            <person name="Quesada V."/>
            <person name="Velasco G."/>
            <person name="Lopez-Otin C."/>
            <person name="Puente X.S."/>
            <person name="Olender T."/>
            <person name="Lancet D."/>
            <person name="Smit A.F."/>
            <person name="Hubley R."/>
            <person name="Konkel M.K."/>
            <person name="Walker J.A."/>
            <person name="Batzer M.A."/>
            <person name="Gu W."/>
            <person name="Pollock D.D."/>
            <person name="Chen L."/>
            <person name="Cheng Z."/>
            <person name="Eichler E.E."/>
            <person name="Stapley J."/>
            <person name="Slate J."/>
            <person name="Ekblom R."/>
            <person name="Birkhead T."/>
            <person name="Burke T."/>
            <person name="Burt D."/>
            <person name="Scharff C."/>
            <person name="Adam I."/>
            <person name="Richard H."/>
            <person name="Sultan M."/>
            <person name="Soldatov A."/>
            <person name="Lehrach H."/>
            <person name="Edwards S.V."/>
            <person name="Yang S.P."/>
            <person name="Li X."/>
            <person name="Graves T."/>
            <person name="Fulton L."/>
            <person name="Nelson J."/>
            <person name="Chinwalla A."/>
            <person name="Hou S."/>
            <person name="Mardis E.R."/>
            <person name="Wilson R.K."/>
        </authorList>
    </citation>
    <scope>NUCLEOTIDE SEQUENCE [LARGE SCALE GENOMIC DNA]</scope>
</reference>
<dbReference type="Gene3D" id="1.20.920.20">
    <property type="match status" value="2"/>
</dbReference>
<dbReference type="FunFam" id="3.40.50.300:FF:001112">
    <property type="entry name" value="Dynein heavy chain 12, axonemal"/>
    <property type="match status" value="1"/>
</dbReference>
<dbReference type="InterPro" id="IPR013602">
    <property type="entry name" value="Dynein_heavy_linker"/>
</dbReference>
<dbReference type="InterPro" id="IPR042222">
    <property type="entry name" value="Dynein_2_N"/>
</dbReference>
<keyword evidence="11" id="KW-0243">Dynein</keyword>
<dbReference type="FunFam" id="3.40.50.300:FF:002141">
    <property type="entry name" value="Dynein heavy chain"/>
    <property type="match status" value="1"/>
</dbReference>
<dbReference type="InterPro" id="IPR027417">
    <property type="entry name" value="P-loop_NTPase"/>
</dbReference>
<dbReference type="Gene3D" id="1.10.8.720">
    <property type="entry name" value="Region D6 of dynein motor"/>
    <property type="match status" value="1"/>
</dbReference>
<dbReference type="FunFam" id="1.20.1270.280:FF:000001">
    <property type="entry name" value="dynein heavy chain 7, axonemal"/>
    <property type="match status" value="1"/>
</dbReference>
<dbReference type="GO" id="GO:0051959">
    <property type="term" value="F:dynein light intermediate chain binding"/>
    <property type="evidence" value="ECO:0007669"/>
    <property type="project" value="InterPro"/>
</dbReference>
<evidence type="ECO:0000256" key="16">
    <source>
        <dbReference type="ARBA" id="ARBA00023273"/>
    </source>
</evidence>
<sequence>MTVIWKKSFNLNCYSCVAKQSDNYLWATFIILVCNLMFFLRWMDGTFLELDGESMEAEIDEFYREMYKLLRLFQQKQKKAAMEKKKPVRHKAENIPTVVVFCNPGMRERHWQQMSDIVGYDVTPDAGTTLRKVLKQNLSSYLEQFTTISVCASKEFSLEKAMHTMMETWDSISFITNVYRETGIHILSSVDEIQALLDDQIMKTQTMRGSPFIKPFENEIREWESRLIQIQENIDDWLKVQAQWLYLEPIFSSEDIMQQMPEEGRQFQTVDRLWREIMQFCAEDPKVLAATSLPGLTEKLQTCNELLDKIMKGLNAYLEKKRLFFPRFFFLSNDEMLEILSETKDPLRVQPHLKKCFEGIAKLDFLRNLDIKGMCSSEGERVQLVSNISTSEARGAVEKWLIQVEDIMLKTVRDVIARSRMTERKHWVLEWPGQVVLCVSQMYWTSEVHEVLHKGPQVLCSDYYDTLQLQLNDIVELVRGKLSKQTRITLGALVTLDVHARDVIKEMIGSGVQSETDFQWLAQLRYYWQNENVRVCIINCNVKYAYEYLGNSPRLVITPLTDRCYRTLIGAFYLNLGGAPEGPAGTGKTETTKDLAKALAVQCVVFNCSDGLDYLAMGKFFKGLASSGAWACFDEFNRIELEVLSVVAQQILCIQRAIQMKLETFNFEGTELKLNPNCFIAITMNPGYAGRSELPDNLKVLFRTVAMMVPNYALIAEISLYSYGFLNAKSLSVKIVMTYRLCSEQLSSQYHYDYGMRAVKAVLVAAGNLKLKFPTEDEDTLLLRSIKDVNEPKFLSHDIPLFMGITSDLFPGIKLPEADYNDFLECANECCTQHNVQPVQTFMQKMIQTYEMMIVRHGFMLVGESFSGKTKVLHVLADTLSLMKTRGYGEEEKVIYRTVNPKSITMGQLFGQFDLISHEWTDGVVATTFREFALSESPERKWVIFDGPIDTLWIESMNTVLDDNKKLCLMSGEVIQMSPQMTLIFETMDLSQASPATVSRCGMIYLEPSQLGWRPIVTSWLSKLPEPLNSEEHQDLLQGLFDWLVRGIQGQLLTFLCLTIFFRIMFVNQTVQGSCNVSTYETVNNILPLQGCFAFAITWSIGGTCDGDSRTIFDNFLRETLSGKSETNPKGLVYDYVLLLLVGPTGTGKSVYVKDKLMNNLEKELYFPFFINFSARTSANQTQNIIMARLDKRRKGVFGPQMGKKCIIFVDDMNMPTLEKYGAQPPIELLRQFVDHGFWYDFKDTSKITLVDIQLVAAMGPPGGGRNPVTPRFLRHFNICTINSFSDETMIRIFSTVVALYLRINDFPPDFSTIGNQIVTATLEVRKAIKNLLPTPAKSHYTFNLRDFSRVIHGCLLIKKSAVQNKHVMIRLFVHEVFRVFYDRLVEDDDRAWLFNLVKDIVKEHFKEVFDKVFAHLKEGKSSVSIMFNLIEEFSDVVEQCLDEYNQTQKTRMNLVVFRYMLEHLSRLSRILKQSGGNALLVGMGGSGRQSLTRLAAFMARMCVFQPEISKTYGTNEWREDLKVSLKTVFLITDTQIKEESFLEDIDSVLNTGEVPNLFAADEKQEIIEAGDKDEELSPLALYALFVNFCKENLHIVVAFSPIGDAFRNRLRQFPSLINCCTIDWFQPWPEDALERVASKFLETLQLTDTERQAVVPICKYFHTSVLSLSERFLQSLGRHNYVTPTSYLELIAAFQRLLTEKRDSVMKAKKKYVNGLDKLAFAESQVSYNKYGTEIRKCLSNAVLFLETAVKSIEPKKERLKEAEESLAVTMELLNRKRGELAEVEGRLAALQQTFTEKTEEKARLEFQVDMCAKKLERAEKLIGGLGGEKTRWNQAACDLQEEYDNLTGDILISAGVIAYLGAFTAGFRQECTKDWSKLCEKEIPCSENFSLSKNLGDPIKIRAWNISGLPTDVFSVDNGVIVDNSRRWPLMIDPQGQANKWIKNFEKDNRLNVIKISDTDYMRTVENCIQFGTPLLLENVGEELDPSLEPLLLKQTFKQGGVECIRLGESTIEYSSDFKFFITTKLRNPHYMPELATKVLLLNFMITPEGLEDQLLGIVVAEERPDLEEERNALIIQSAANKKNLQEIEKKILETLESSEGDILEDETAIQVLDSAKVMANEITRKQQIAEKTELKIAESREAYRPVAQHSAVLFFSIADLANIDPMYQYSLIWFVNLYISSIHDSNKSKVLKKRLQYLNDHFTYNLYCQVCRSLFETDKLLFSFLLCCNLANNEIEHQEFMFLLTGGVGLKNEHKNPDPSWLSDKSWDELCLLVSFFSRSHVTENITEWQKMYDSKDPHNFPLPEELNNTLTELQKIIVLRCLRPDKIGPAITGFVTEKLGKKFVEPPPFDLAKSYLDSTATVPLIFVLSPGADPMSSLLKLANDRDMVGDKFQSISLGQGQGPIATKMIQTGMEEGTWVCLQNCHLAVSWMPMLEKICEELNSENCHPEFRLWLTSYPSPKFPVTILQNGVKMTNEPPTGLRLNLLQSFLSDPISDPEFFKLLFGVCFFHALVQERRKFGPLGWNIPYGFNESDLRISIRQLQLFINEYSHVPFEAVSYLTGECNYGGRVTDDWDRRLLLTMLDDFYNPDIIENPRYTFSPSGNYYAPPKGTYEEYIEFIKSLPFTQDPEVFGLHENVDIAKDLQQTKTLFESLLLTQGGGSQGTSGGGDSALYAIADDILSKVFCLIKYPVRYEESMNTVLVQEMERFNHLIRTIRITLINLKKAIKGLVVMDADLEALSGSLLVGKVPEKWAQHSYPSLKPLGSYIVDLLARLKFLQDWYELGKPAVFWLSGFYFTQAFLTGAMQNYARKHRIPIDLLGYEFEVIPQDTADTAPEDGVYIHGLFLDGARWDRTKSVAKCFTVVLETVKADIKKSNAYVCPLYKTSERKGVLSTTGHSTNFVIALRLNTEQPVQHWIKRGVALLCQLDD</sequence>
<keyword evidence="19" id="KW-0812">Transmembrane</keyword>
<dbReference type="InterPro" id="IPR042228">
    <property type="entry name" value="Dynein_linker_3"/>
</dbReference>
<dbReference type="Pfam" id="PF12781">
    <property type="entry name" value="AAA_9"/>
    <property type="match status" value="1"/>
</dbReference>
<dbReference type="GO" id="GO:0008569">
    <property type="term" value="F:minus-end-directed microtubule motor activity"/>
    <property type="evidence" value="ECO:0007669"/>
    <property type="project" value="InterPro"/>
</dbReference>
<dbReference type="InterPro" id="IPR043160">
    <property type="entry name" value="Dynein_C_barrel"/>
</dbReference>
<keyword evidence="22" id="KW-1185">Reference proteome</keyword>
<dbReference type="FunFam" id="1.10.8.710:FF:000004">
    <property type="entry name" value="Dynein axonemal heavy chain 6"/>
    <property type="match status" value="1"/>
</dbReference>
<feature type="domain" description="AAA+ ATPase" evidence="20">
    <location>
        <begin position="574"/>
        <end position="713"/>
    </location>
</feature>
<comment type="similarity">
    <text evidence="3">Belongs to the dynein heavy chain family.</text>
</comment>
<evidence type="ECO:0000259" key="20">
    <source>
        <dbReference type="SMART" id="SM00382"/>
    </source>
</evidence>
<dbReference type="Proteomes" id="UP000007754">
    <property type="component" value="Chromosome 12"/>
</dbReference>
<reference evidence="21" key="2">
    <citation type="submission" date="2025-08" db="UniProtKB">
        <authorList>
            <consortium name="Ensembl"/>
        </authorList>
    </citation>
    <scope>IDENTIFICATION</scope>
</reference>
<evidence type="ECO:0000256" key="19">
    <source>
        <dbReference type="SAM" id="Phobius"/>
    </source>
</evidence>
<comment type="subcellular location">
    <subcellularLocation>
        <location evidence="1">Cell projection</location>
        <location evidence="1">Cilium</location>
        <location evidence="1">Flagellum</location>
    </subcellularLocation>
    <subcellularLocation>
        <location evidence="2">Cytoplasm</location>
        <location evidence="2">Cytoskeleton</location>
        <location evidence="2">Cilium axoneme</location>
    </subcellularLocation>
</comment>
<dbReference type="InterPro" id="IPR004273">
    <property type="entry name" value="Dynein_heavy_D6_P-loop"/>
</dbReference>
<dbReference type="Pfam" id="PF17857">
    <property type="entry name" value="AAA_lid_1"/>
    <property type="match status" value="1"/>
</dbReference>
<feature type="domain" description="AAA+ ATPase" evidence="20">
    <location>
        <begin position="855"/>
        <end position="1009"/>
    </location>
</feature>
<dbReference type="InterPro" id="IPR042219">
    <property type="entry name" value="AAA_lid_11_sf"/>
</dbReference>
<dbReference type="Gene3D" id="1.10.8.1220">
    <property type="match status" value="1"/>
</dbReference>
<keyword evidence="8" id="KW-0833">Ubl conjugation pathway</keyword>
<dbReference type="FunFam" id="1.10.287.2620:FF:000002">
    <property type="entry name" value="Dynein heavy chain 2, axonemal"/>
    <property type="match status" value="1"/>
</dbReference>
<evidence type="ECO:0000256" key="4">
    <source>
        <dbReference type="ARBA" id="ARBA00022490"/>
    </source>
</evidence>
<dbReference type="Gene3D" id="1.10.287.2620">
    <property type="match status" value="1"/>
</dbReference>
<dbReference type="FunFam" id="3.40.50.300:FF:000362">
    <property type="entry name" value="Dynein, axonemal, heavy chain 6"/>
    <property type="match status" value="1"/>
</dbReference>
<evidence type="ECO:0000256" key="17">
    <source>
        <dbReference type="ARBA" id="ARBA00069442"/>
    </source>
</evidence>
<evidence type="ECO:0000256" key="7">
    <source>
        <dbReference type="ARBA" id="ARBA00022741"/>
    </source>
</evidence>
<keyword evidence="15" id="KW-0206">Cytoskeleton</keyword>
<evidence type="ECO:0000256" key="8">
    <source>
        <dbReference type="ARBA" id="ARBA00022786"/>
    </source>
</evidence>
<keyword evidence="13" id="KW-0969">Cilium</keyword>
<evidence type="ECO:0000256" key="18">
    <source>
        <dbReference type="SAM" id="Coils"/>
    </source>
</evidence>
<dbReference type="GO" id="GO:0005874">
    <property type="term" value="C:microtubule"/>
    <property type="evidence" value="ECO:0007669"/>
    <property type="project" value="UniProtKB-KW"/>
</dbReference>
<dbReference type="InterPro" id="IPR035706">
    <property type="entry name" value="AAA_9"/>
</dbReference>
<dbReference type="InterPro" id="IPR003593">
    <property type="entry name" value="AAA+_ATPase"/>
</dbReference>
<keyword evidence="19" id="KW-0472">Membrane</keyword>
<keyword evidence="12 18" id="KW-0175">Coiled coil</keyword>
<dbReference type="Gene3D" id="1.10.8.710">
    <property type="match status" value="1"/>
</dbReference>
<dbReference type="InterPro" id="IPR041589">
    <property type="entry name" value="DNAH3_AAA_lid_1"/>
</dbReference>
<dbReference type="PANTHER" id="PTHR22878:SF70">
    <property type="entry name" value="DYNEIN HEAVY CHAIN 2, AXONEMAL"/>
    <property type="match status" value="1"/>
</dbReference>
<dbReference type="Ensembl" id="ENSTGUT00000044962.1">
    <property type="protein sequence ID" value="ENSTGUP00000031979.1"/>
    <property type="gene ID" value="ENSTGUG00000007230.2"/>
</dbReference>
<keyword evidence="16" id="KW-0966">Cell projection</keyword>
<keyword evidence="4" id="KW-0963">Cytoplasm</keyword>
<dbReference type="InterPro" id="IPR041658">
    <property type="entry name" value="AAA_lid_11"/>
</dbReference>
<dbReference type="SUPFAM" id="SSF52540">
    <property type="entry name" value="P-loop containing nucleoside triphosphate hydrolases"/>
    <property type="match status" value="4"/>
</dbReference>
<dbReference type="InterPro" id="IPR024743">
    <property type="entry name" value="Dynein_HC_stalk"/>
</dbReference>
<dbReference type="FunFam" id="1.20.920.30:FF:000002">
    <property type="entry name" value="Dynein axonemal heavy chain 3"/>
    <property type="match status" value="1"/>
</dbReference>
<dbReference type="Pfam" id="PF12774">
    <property type="entry name" value="AAA_6"/>
    <property type="match status" value="1"/>
</dbReference>
<dbReference type="GO" id="GO:0003341">
    <property type="term" value="P:cilium movement"/>
    <property type="evidence" value="ECO:0007669"/>
    <property type="project" value="UniProtKB-ARBA"/>
</dbReference>
<evidence type="ECO:0000313" key="21">
    <source>
        <dbReference type="Ensembl" id="ENSTGUP00000031979.1"/>
    </source>
</evidence>
<keyword evidence="5" id="KW-0493">Microtubule</keyword>
<dbReference type="GO" id="GO:0045505">
    <property type="term" value="F:dynein intermediate chain binding"/>
    <property type="evidence" value="ECO:0007669"/>
    <property type="project" value="InterPro"/>
</dbReference>
<dbReference type="FunFam" id="1.10.8.1220:FF:000001">
    <property type="entry name" value="Dynein axonemal heavy chain 5"/>
    <property type="match status" value="1"/>
</dbReference>
<evidence type="ECO:0000256" key="15">
    <source>
        <dbReference type="ARBA" id="ARBA00023212"/>
    </source>
</evidence>
<dbReference type="Gene3D" id="1.20.58.1120">
    <property type="match status" value="1"/>
</dbReference>
<feature type="coiled-coil region" evidence="18">
    <location>
        <begin position="1758"/>
        <end position="1809"/>
    </location>
</feature>
<dbReference type="GO" id="GO:0031514">
    <property type="term" value="C:motile cilium"/>
    <property type="evidence" value="ECO:0007669"/>
    <property type="project" value="UniProtKB-SubCell"/>
</dbReference>
<keyword evidence="7" id="KW-0547">Nucleotide-binding</keyword>
<dbReference type="FunFam" id="1.20.140.100:FF:000004">
    <property type="entry name" value="Dynein axonemal heavy chain 6"/>
    <property type="match status" value="1"/>
</dbReference>
<dbReference type="Pfam" id="PF17852">
    <property type="entry name" value="Dynein_AAA_lid"/>
    <property type="match status" value="1"/>
</dbReference>
<dbReference type="InterPro" id="IPR035699">
    <property type="entry name" value="AAA_6"/>
</dbReference>
<evidence type="ECO:0000256" key="14">
    <source>
        <dbReference type="ARBA" id="ARBA00023175"/>
    </source>
</evidence>
<dbReference type="Gene3D" id="6.10.140.1060">
    <property type="match status" value="1"/>
</dbReference>
<dbReference type="Gene3D" id="1.20.140.100">
    <property type="entry name" value="Dynein heavy chain, N-terminal domain 2"/>
    <property type="match status" value="1"/>
</dbReference>
<evidence type="ECO:0000256" key="11">
    <source>
        <dbReference type="ARBA" id="ARBA00023017"/>
    </source>
</evidence>
<dbReference type="Gene3D" id="1.20.1270.280">
    <property type="match status" value="1"/>
</dbReference>
<dbReference type="FunFam" id="3.10.490.20:FF:000001">
    <property type="entry name" value="dynein heavy chain 7, axonemal"/>
    <property type="match status" value="1"/>
</dbReference>
<dbReference type="PANTHER" id="PTHR22878">
    <property type="entry name" value="DYNEIN HEAVY CHAIN 6, AXONEMAL-LIKE-RELATED"/>
    <property type="match status" value="1"/>
</dbReference>
<dbReference type="Gene3D" id="3.40.50.300">
    <property type="entry name" value="P-loop containing nucleotide triphosphate hydrolases"/>
    <property type="match status" value="5"/>
</dbReference>
<feature type="domain" description="AAA+ ATPase" evidence="20">
    <location>
        <begin position="1135"/>
        <end position="1283"/>
    </location>
</feature>
<dbReference type="Gene3D" id="1.20.920.30">
    <property type="match status" value="1"/>
</dbReference>
<dbReference type="FunFam" id="1.10.8.720:FF:000001">
    <property type="entry name" value="dynein heavy chain 7, axonemal"/>
    <property type="match status" value="1"/>
</dbReference>
<dbReference type="FunFam" id="3.40.50.300:FF:000223">
    <property type="entry name" value="Dynein heavy chain 3, axonemal"/>
    <property type="match status" value="1"/>
</dbReference>
<dbReference type="InterPro" id="IPR041228">
    <property type="entry name" value="Dynein_C"/>
</dbReference>
<accession>A0A674H8R6</accession>
<keyword evidence="6" id="KW-0677">Repeat</keyword>
<evidence type="ECO:0000256" key="2">
    <source>
        <dbReference type="ARBA" id="ARBA00004430"/>
    </source>
</evidence>
<dbReference type="GeneTree" id="ENSGT00940000154280"/>
<dbReference type="GO" id="GO:0005524">
    <property type="term" value="F:ATP binding"/>
    <property type="evidence" value="ECO:0007669"/>
    <property type="project" value="UniProtKB-KW"/>
</dbReference>
<evidence type="ECO:0000256" key="10">
    <source>
        <dbReference type="ARBA" id="ARBA00022846"/>
    </source>
</evidence>